<accession>A0A834VXQ4</accession>
<dbReference type="Proteomes" id="UP000634136">
    <property type="component" value="Unassembled WGS sequence"/>
</dbReference>
<protein>
    <submittedName>
        <fullName evidence="1">Uncharacterized protein</fullName>
    </submittedName>
</protein>
<dbReference type="AlphaFoldDB" id="A0A834VXQ4"/>
<proteinExistence type="predicted"/>
<evidence type="ECO:0000313" key="2">
    <source>
        <dbReference type="Proteomes" id="UP000634136"/>
    </source>
</evidence>
<name>A0A834VXQ4_9FABA</name>
<organism evidence="1 2">
    <name type="scientific">Senna tora</name>
    <dbReference type="NCBI Taxonomy" id="362788"/>
    <lineage>
        <taxon>Eukaryota</taxon>
        <taxon>Viridiplantae</taxon>
        <taxon>Streptophyta</taxon>
        <taxon>Embryophyta</taxon>
        <taxon>Tracheophyta</taxon>
        <taxon>Spermatophyta</taxon>
        <taxon>Magnoliopsida</taxon>
        <taxon>eudicotyledons</taxon>
        <taxon>Gunneridae</taxon>
        <taxon>Pentapetalae</taxon>
        <taxon>rosids</taxon>
        <taxon>fabids</taxon>
        <taxon>Fabales</taxon>
        <taxon>Fabaceae</taxon>
        <taxon>Caesalpinioideae</taxon>
        <taxon>Cassia clade</taxon>
        <taxon>Senna</taxon>
    </lineage>
</organism>
<comment type="caution">
    <text evidence="1">The sequence shown here is derived from an EMBL/GenBank/DDBJ whole genome shotgun (WGS) entry which is preliminary data.</text>
</comment>
<dbReference type="EMBL" id="JAAIUW010000013">
    <property type="protein sequence ID" value="KAF7801993.1"/>
    <property type="molecule type" value="Genomic_DNA"/>
</dbReference>
<evidence type="ECO:0000313" key="1">
    <source>
        <dbReference type="EMBL" id="KAF7801993.1"/>
    </source>
</evidence>
<reference evidence="1" key="1">
    <citation type="submission" date="2020-09" db="EMBL/GenBank/DDBJ databases">
        <title>Genome-Enabled Discovery of Anthraquinone Biosynthesis in Senna tora.</title>
        <authorList>
            <person name="Kang S.-H."/>
            <person name="Pandey R.P."/>
            <person name="Lee C.-M."/>
            <person name="Sim J.-S."/>
            <person name="Jeong J.-T."/>
            <person name="Choi B.-S."/>
            <person name="Jung M."/>
            <person name="Ginzburg D."/>
            <person name="Zhao K."/>
            <person name="Won S.Y."/>
            <person name="Oh T.-J."/>
            <person name="Yu Y."/>
            <person name="Kim N.-H."/>
            <person name="Lee O.R."/>
            <person name="Lee T.-H."/>
            <person name="Bashyal P."/>
            <person name="Kim T.-S."/>
            <person name="Lee W.-H."/>
            <person name="Kawkins C."/>
            <person name="Kim C.-K."/>
            <person name="Kim J.S."/>
            <person name="Ahn B.O."/>
            <person name="Rhee S.Y."/>
            <person name="Sohng J.K."/>
        </authorList>
    </citation>
    <scope>NUCLEOTIDE SEQUENCE</scope>
    <source>
        <tissue evidence="1">Leaf</tissue>
    </source>
</reference>
<gene>
    <name evidence="1" type="ORF">G2W53_041104</name>
</gene>
<sequence>MVSKTRLLHEISFTDLEGSCSSEETLSLDSGSTVEFFRAVQTVALGLVSL</sequence>
<keyword evidence="2" id="KW-1185">Reference proteome</keyword>